<sequence length="306" mass="34904">MGFKKSFLRSFSNAMNDRADIASKSDNSHEGIKQTTLMRDEEQVQAIVTHLNQTVTDPFDIDVHPHCLINISTDMHATREVQDFLLSAVNAGENMCRKFVNSAVSIGQSGNFYRPTIKSKLKTFTQTNAKRTLKCKSGQTITGHINPEIVFRCALALANSRYDVTIDSIFLLPLGPIPVSLFHEDRTMRKSCKSDLVKQFENEVTSVLSFPEFDPSLTTYVRIDMSIVQCMHANKHKTFGNLAVDYFNYCFSKAHTVADVFDRYDVKYSIKPIERERRTHQRHCSCKCVSSDRRKTCSRLEEISFC</sequence>
<dbReference type="PANTHER" id="PTHR46704:SF1">
    <property type="entry name" value="TELOMERE LENGTH REGULATION PROTEIN TEL2 HOMOLOG"/>
    <property type="match status" value="1"/>
</dbReference>
<accession>A0A6J8EP02</accession>
<dbReference type="AlphaFoldDB" id="A0A6J8EP02"/>
<gene>
    <name evidence="1" type="ORF">MCOR_54255</name>
</gene>
<organism evidence="1 2">
    <name type="scientific">Mytilus coruscus</name>
    <name type="common">Sea mussel</name>
    <dbReference type="NCBI Taxonomy" id="42192"/>
    <lineage>
        <taxon>Eukaryota</taxon>
        <taxon>Metazoa</taxon>
        <taxon>Spiralia</taxon>
        <taxon>Lophotrochozoa</taxon>
        <taxon>Mollusca</taxon>
        <taxon>Bivalvia</taxon>
        <taxon>Autobranchia</taxon>
        <taxon>Pteriomorphia</taxon>
        <taxon>Mytilida</taxon>
        <taxon>Mytiloidea</taxon>
        <taxon>Mytilidae</taxon>
        <taxon>Mytilinae</taxon>
        <taxon>Mytilus</taxon>
    </lineage>
</organism>
<keyword evidence="2" id="KW-1185">Reference proteome</keyword>
<dbReference type="PANTHER" id="PTHR46704">
    <property type="entry name" value="CXC DOMAIN-CONTAINING PROTEIN-RELATED"/>
    <property type="match status" value="1"/>
</dbReference>
<protein>
    <submittedName>
        <fullName evidence="1">Uncharacterized protein</fullName>
    </submittedName>
</protein>
<dbReference type="OrthoDB" id="6156806at2759"/>
<evidence type="ECO:0000313" key="1">
    <source>
        <dbReference type="EMBL" id="CAC5422190.1"/>
    </source>
</evidence>
<reference evidence="1 2" key="1">
    <citation type="submission" date="2020-06" db="EMBL/GenBank/DDBJ databases">
        <authorList>
            <person name="Li R."/>
            <person name="Bekaert M."/>
        </authorList>
    </citation>
    <scope>NUCLEOTIDE SEQUENCE [LARGE SCALE GENOMIC DNA]</scope>
    <source>
        <strain evidence="2">wild</strain>
    </source>
</reference>
<proteinExistence type="predicted"/>
<evidence type="ECO:0000313" key="2">
    <source>
        <dbReference type="Proteomes" id="UP000507470"/>
    </source>
</evidence>
<dbReference type="Proteomes" id="UP000507470">
    <property type="component" value="Unassembled WGS sequence"/>
</dbReference>
<name>A0A6J8EP02_MYTCO</name>
<dbReference type="EMBL" id="CACVKT020009526">
    <property type="protein sequence ID" value="CAC5422190.1"/>
    <property type="molecule type" value="Genomic_DNA"/>
</dbReference>